<comment type="caution">
    <text evidence="3">The sequence shown here is derived from an EMBL/GenBank/DDBJ whole genome shotgun (WGS) entry which is preliminary data.</text>
</comment>
<feature type="domain" description="NACHT" evidence="2">
    <location>
        <begin position="275"/>
        <end position="415"/>
    </location>
</feature>
<dbReference type="EMBL" id="JAVRQU010000016">
    <property type="protein sequence ID" value="KAK5694280.1"/>
    <property type="molecule type" value="Genomic_DNA"/>
</dbReference>
<sequence>MSGVAEAATVYSLVTGTIDLIKTAIEIWEAVKDKDKLPRQLRVVAEKLPSIQQLLATSEQQYQLKRVPDTQWATAKQNVERCRAGCDEIRGIFDKAFPSNANAVHRAWTGTVTVLSGRGKKAEELFREVYQELEILGQYQIVTNNDILAQLQAAVEQLGASDKTTYQHIGTGPLSVNPGPGTQHVNTNSGSGIGKLVSRFIVHYPQSEGESSPNGVRKRFLDSLWFPDIDRRHHEVLSACPNTLEWIFTENPSDCGKGPRRPWASFAQWLRSKDSMYWISGKPGSGKSTLMAHLLKDHRTVEALESWAGGSELLRLNYFFWRPGSALQNSVEGLLRTVAFQLCNHVPGAVAAIMREPHDSGAESSRQYISIFIDGLDEFLGEHEELVDLIFELQAFSNVKCCVASRPEPTLNERLKHYPHLRLQELNRSDIDSFVAARLVPLSRPFYNIVPVQMGIVGRAEGVFLWAVLVTQSVIESVRSGDCPAKLLERIAKLPKKLEHLFARLVENIKPVYRESLAFYLRCVVCISGARTASLAEMKTQAPNIALLTAARLSQPIESYAGFAEHCRQTELQVIGHCAGLLEIKDVFGPSSCPEQEKQWHASDAKFFVPALLGERTSIGDNPGRRQSRCEPYPYPEILYYGSRFVGWIHRSAYDYLFPTDDQPSPAEIDIGGHIETLKLMAQTAVELWMIMPSFAAVSLPSNSDQQHEANLKTALALCAELAYAGEFQTAESVMNVLYTHVSCLDPWDMPSGERNTYEPIAEEHAYPASIFWFPIYQEYPDYLTSHFNKMVADLPTLTQLASMLVEIGNSLAYEDLDDQGVALFRKHRGGWSSCTWRGHCMVSSPALLRLRLLELICQRARPLDAGTSTDRNEYKTFLRVDNIPSIAIKCIPSMIQLDSRSEWESGFFMDLIETMWQIMRLPAWHTGSTSKYFESYGPNGPELNRETTNGLWSLFAAVKARLYVGVYWDPQLARKPWPYRSLPEHRLMLRVPWELILSSPGARYPRTFIDVASEPTTVIPLDLSILCSAHIKEDFGESYDSIEFHLRADVAETLASMLAWAESRYDGLQPHLYGSDEEFDNLLKFVSEDIRVNKQGLDTMQQLTMLAHVDHFLKDFRPQKHSRSVTPIV</sequence>
<dbReference type="InterPro" id="IPR007111">
    <property type="entry name" value="NACHT_NTPase"/>
</dbReference>
<dbReference type="InterPro" id="IPR056884">
    <property type="entry name" value="NPHP3-like_N"/>
</dbReference>
<evidence type="ECO:0000256" key="1">
    <source>
        <dbReference type="ARBA" id="ARBA00022737"/>
    </source>
</evidence>
<gene>
    <name evidence="3" type="ORF">LTR97_009902</name>
</gene>
<dbReference type="InterPro" id="IPR031352">
    <property type="entry name" value="SesA"/>
</dbReference>
<reference evidence="3" key="1">
    <citation type="submission" date="2023-08" db="EMBL/GenBank/DDBJ databases">
        <title>Black Yeasts Isolated from many extreme environments.</title>
        <authorList>
            <person name="Coleine C."/>
            <person name="Stajich J.E."/>
            <person name="Selbmann L."/>
        </authorList>
    </citation>
    <scope>NUCLEOTIDE SEQUENCE</scope>
    <source>
        <strain evidence="3">CCFEE 5810</strain>
    </source>
</reference>
<evidence type="ECO:0000313" key="3">
    <source>
        <dbReference type="EMBL" id="KAK5694280.1"/>
    </source>
</evidence>
<organism evidence="3 4">
    <name type="scientific">Elasticomyces elasticus</name>
    <dbReference type="NCBI Taxonomy" id="574655"/>
    <lineage>
        <taxon>Eukaryota</taxon>
        <taxon>Fungi</taxon>
        <taxon>Dikarya</taxon>
        <taxon>Ascomycota</taxon>
        <taxon>Pezizomycotina</taxon>
        <taxon>Dothideomycetes</taxon>
        <taxon>Dothideomycetidae</taxon>
        <taxon>Mycosphaerellales</taxon>
        <taxon>Teratosphaeriaceae</taxon>
        <taxon>Elasticomyces</taxon>
    </lineage>
</organism>
<name>A0AAN7VZU9_9PEZI</name>
<dbReference type="PANTHER" id="PTHR10039">
    <property type="entry name" value="AMELOGENIN"/>
    <property type="match status" value="1"/>
</dbReference>
<dbReference type="SUPFAM" id="SSF52540">
    <property type="entry name" value="P-loop containing nucleoside triphosphate hydrolases"/>
    <property type="match status" value="1"/>
</dbReference>
<dbReference type="Gene3D" id="3.40.50.300">
    <property type="entry name" value="P-loop containing nucleotide triphosphate hydrolases"/>
    <property type="match status" value="1"/>
</dbReference>
<dbReference type="PROSITE" id="PS50837">
    <property type="entry name" value="NACHT"/>
    <property type="match status" value="1"/>
</dbReference>
<dbReference type="Pfam" id="PF24883">
    <property type="entry name" value="NPHP3_N"/>
    <property type="match status" value="1"/>
</dbReference>
<proteinExistence type="predicted"/>
<evidence type="ECO:0000313" key="4">
    <source>
        <dbReference type="Proteomes" id="UP001310594"/>
    </source>
</evidence>
<dbReference type="PANTHER" id="PTHR10039:SF5">
    <property type="entry name" value="NACHT DOMAIN-CONTAINING PROTEIN"/>
    <property type="match status" value="1"/>
</dbReference>
<evidence type="ECO:0000259" key="2">
    <source>
        <dbReference type="PROSITE" id="PS50837"/>
    </source>
</evidence>
<keyword evidence="1" id="KW-0677">Repeat</keyword>
<dbReference type="InterPro" id="IPR027417">
    <property type="entry name" value="P-loop_NTPase"/>
</dbReference>
<dbReference type="AlphaFoldDB" id="A0AAN7VZU9"/>
<protein>
    <recommendedName>
        <fullName evidence="2">NACHT domain-containing protein</fullName>
    </recommendedName>
</protein>
<accession>A0AAN7VZU9</accession>
<dbReference type="Proteomes" id="UP001310594">
    <property type="component" value="Unassembled WGS sequence"/>
</dbReference>
<dbReference type="Pfam" id="PF17107">
    <property type="entry name" value="SesA"/>
    <property type="match status" value="1"/>
</dbReference>